<dbReference type="InterPro" id="IPR017853">
    <property type="entry name" value="GH"/>
</dbReference>
<accession>A0A512DBE7</accession>
<dbReference type="EMBL" id="BJYY01000012">
    <property type="protein sequence ID" value="GEO33801.1"/>
    <property type="molecule type" value="Genomic_DNA"/>
</dbReference>
<dbReference type="Gene3D" id="2.70.98.60">
    <property type="entry name" value="alpha-galactosidase from lactobacil brevis"/>
    <property type="match status" value="1"/>
</dbReference>
<organism evidence="7 8">
    <name type="scientific">Cellulomonas aerilata</name>
    <dbReference type="NCBI Taxonomy" id="515326"/>
    <lineage>
        <taxon>Bacteria</taxon>
        <taxon>Bacillati</taxon>
        <taxon>Actinomycetota</taxon>
        <taxon>Actinomycetes</taxon>
        <taxon>Micrococcales</taxon>
        <taxon>Cellulomonadaceae</taxon>
        <taxon>Cellulomonas</taxon>
    </lineage>
</organism>
<name>A0A512DBE7_9CELL</name>
<dbReference type="Pfam" id="PF16875">
    <property type="entry name" value="Glyco_hydro_36N"/>
    <property type="match status" value="1"/>
</dbReference>
<dbReference type="CDD" id="cd14791">
    <property type="entry name" value="GH36"/>
    <property type="match status" value="1"/>
</dbReference>
<evidence type="ECO:0000256" key="1">
    <source>
        <dbReference type="ARBA" id="ARBA00001255"/>
    </source>
</evidence>
<sequence length="748" mass="79441">MTHAAPSVLALRAGGVGLVLDASGPGLPSVLHWGPDLGPLDDAALDGLRAASVPPQIGNGPDVPVTVSLVPEGSTGFTGTPGLTGHRAGGAAWSTAFRLRSVAVHPLGAPEADLVATHDRSPAGSPDSPATSSRDDAAHGGTGGRVVAEATDDEAGLDLSLEVELLASGLLRTRATVTNRGPGDYDLDGLGLALPVPPAATEVLDLAGRWAKERVPQRRPLTVGTHLREGRRGRTGADAATVLVAGEEGFGFARGQVWGVHVAWSGNHRAYAERVYSGERLLGGGELLLPGEVSLEPGGSYASPWLYGSTAEGLDALAARFYDHLRARPAHPRTPRPVVLNVWEAVYFDHDATRLRDLATTAAEVGVERFVLDDGWFRGRRDDTAGLGDWFVDEEVWPDGLRPLADHVHALGMSFGLWFEPEMVNPDSDLARAHPDWLLQVPGRLPVPSRSQQVLDVANPDVHAYLLDRIVTVVRDNAVDYVKWDHNRDLVDAGAPPTGAARVHAQTLAVYRLLDAVRAACPGVEIESCSSGGARVDLEILERTDRVWASDCIDAHDRQHIQRWTAQLLPPELVGSHVGSGRAHTTGRSHDLSFRAGTALFGHFGIEWDLTRATPAERAELAGWVGAYRTHRALVHTGRTVRADLADGAVWLHGVVGPGADEALYAVVVLDRPVTWPPGRLVLPGLRPDRTYAVTPVLPGTVSTDPRVVPPWWPGPVVLPGSVLVGAGLQVPALDPDHAALLHVRATG</sequence>
<dbReference type="GO" id="GO:0004557">
    <property type="term" value="F:alpha-galactosidase activity"/>
    <property type="evidence" value="ECO:0007669"/>
    <property type="project" value="UniProtKB-EC"/>
</dbReference>
<dbReference type="InterPro" id="IPR002252">
    <property type="entry name" value="Glyco_hydro_36"/>
</dbReference>
<evidence type="ECO:0000256" key="3">
    <source>
        <dbReference type="ARBA" id="ARBA00022801"/>
    </source>
</evidence>
<dbReference type="Proteomes" id="UP000321181">
    <property type="component" value="Unassembled WGS sequence"/>
</dbReference>
<dbReference type="InterPro" id="IPR013785">
    <property type="entry name" value="Aldolase_TIM"/>
</dbReference>
<keyword evidence="8" id="KW-1185">Reference proteome</keyword>
<evidence type="ECO:0000256" key="2">
    <source>
        <dbReference type="ARBA" id="ARBA00012755"/>
    </source>
</evidence>
<feature type="domain" description="Glycosyl hydrolase family 36 N-terminal" evidence="6">
    <location>
        <begin position="26"/>
        <end position="296"/>
    </location>
</feature>
<evidence type="ECO:0000256" key="4">
    <source>
        <dbReference type="ARBA" id="ARBA00023295"/>
    </source>
</evidence>
<dbReference type="InterPro" id="IPR000111">
    <property type="entry name" value="Glyco_hydro_27/36_CS"/>
</dbReference>
<gene>
    <name evidence="7" type="primary">galA</name>
    <name evidence="7" type="ORF">CAE01nite_15260</name>
</gene>
<proteinExistence type="predicted"/>
<dbReference type="InterPro" id="IPR031704">
    <property type="entry name" value="Glyco_hydro_36_N"/>
</dbReference>
<dbReference type="PROSITE" id="PS00512">
    <property type="entry name" value="ALPHA_GALACTOSIDASE"/>
    <property type="match status" value="1"/>
</dbReference>
<dbReference type="GO" id="GO:0016052">
    <property type="term" value="P:carbohydrate catabolic process"/>
    <property type="evidence" value="ECO:0007669"/>
    <property type="project" value="InterPro"/>
</dbReference>
<evidence type="ECO:0000259" key="6">
    <source>
        <dbReference type="Pfam" id="PF16875"/>
    </source>
</evidence>
<dbReference type="Gene3D" id="3.20.20.70">
    <property type="entry name" value="Aldolase class I"/>
    <property type="match status" value="1"/>
</dbReference>
<dbReference type="PANTHER" id="PTHR43053:SF3">
    <property type="entry name" value="ALPHA-GALACTOSIDASE C-RELATED"/>
    <property type="match status" value="1"/>
</dbReference>
<dbReference type="Pfam" id="PF02065">
    <property type="entry name" value="Melibiase"/>
    <property type="match status" value="1"/>
</dbReference>
<dbReference type="SUPFAM" id="SSF51445">
    <property type="entry name" value="(Trans)glycosidases"/>
    <property type="match status" value="1"/>
</dbReference>
<evidence type="ECO:0000256" key="5">
    <source>
        <dbReference type="SAM" id="MobiDB-lite"/>
    </source>
</evidence>
<dbReference type="EC" id="3.2.1.22" evidence="2"/>
<dbReference type="PANTHER" id="PTHR43053">
    <property type="entry name" value="GLYCOSIDASE FAMILY 31"/>
    <property type="match status" value="1"/>
</dbReference>
<dbReference type="InterPro" id="IPR038417">
    <property type="entry name" value="Alpga-gal_N_sf"/>
</dbReference>
<keyword evidence="4" id="KW-0326">Glycosidase</keyword>
<dbReference type="PRINTS" id="PR00743">
    <property type="entry name" value="GLHYDRLASE36"/>
</dbReference>
<keyword evidence="3" id="KW-0378">Hydrolase</keyword>
<dbReference type="FunFam" id="3.20.20.70:FF:000118">
    <property type="entry name" value="Alpha-galactosidase"/>
    <property type="match status" value="1"/>
</dbReference>
<evidence type="ECO:0000313" key="8">
    <source>
        <dbReference type="Proteomes" id="UP000321181"/>
    </source>
</evidence>
<reference evidence="7 8" key="1">
    <citation type="submission" date="2019-07" db="EMBL/GenBank/DDBJ databases">
        <title>Whole genome shotgun sequence of Cellulomonas aerilata NBRC 106308.</title>
        <authorList>
            <person name="Hosoyama A."/>
            <person name="Uohara A."/>
            <person name="Ohji S."/>
            <person name="Ichikawa N."/>
        </authorList>
    </citation>
    <scope>NUCLEOTIDE SEQUENCE [LARGE SCALE GENOMIC DNA]</scope>
    <source>
        <strain evidence="7 8">NBRC 106308</strain>
    </source>
</reference>
<comment type="catalytic activity">
    <reaction evidence="1">
        <text>Hydrolysis of terminal, non-reducing alpha-D-galactose residues in alpha-D-galactosides, including galactose oligosaccharides, galactomannans and galactolipids.</text>
        <dbReference type="EC" id="3.2.1.22"/>
    </reaction>
</comment>
<feature type="region of interest" description="Disordered" evidence="5">
    <location>
        <begin position="114"/>
        <end position="144"/>
    </location>
</feature>
<evidence type="ECO:0000313" key="7">
    <source>
        <dbReference type="EMBL" id="GEO33801.1"/>
    </source>
</evidence>
<dbReference type="AlphaFoldDB" id="A0A512DBE7"/>
<dbReference type="InterPro" id="IPR050985">
    <property type="entry name" value="Alpha-glycosidase_related"/>
</dbReference>
<comment type="caution">
    <text evidence="7">The sequence shown here is derived from an EMBL/GenBank/DDBJ whole genome shotgun (WGS) entry which is preliminary data.</text>
</comment>
<protein>
    <recommendedName>
        <fullName evidence="2">alpha-galactosidase</fullName>
        <ecNumber evidence="2">3.2.1.22</ecNumber>
    </recommendedName>
</protein>